<feature type="region of interest" description="Disordered" evidence="1">
    <location>
        <begin position="1"/>
        <end position="67"/>
    </location>
</feature>
<feature type="compositionally biased region" description="Polar residues" evidence="1">
    <location>
        <begin position="7"/>
        <end position="27"/>
    </location>
</feature>
<feature type="region of interest" description="Disordered" evidence="1">
    <location>
        <begin position="482"/>
        <end position="519"/>
    </location>
</feature>
<feature type="compositionally biased region" description="Low complexity" evidence="1">
    <location>
        <begin position="363"/>
        <end position="379"/>
    </location>
</feature>
<feature type="compositionally biased region" description="Polar residues" evidence="1">
    <location>
        <begin position="38"/>
        <end position="55"/>
    </location>
</feature>
<feature type="region of interest" description="Disordered" evidence="1">
    <location>
        <begin position="363"/>
        <end position="387"/>
    </location>
</feature>
<dbReference type="STRING" id="1884261.A0A5C3QLK2"/>
<name>A0A5C3QLK2_9AGAR</name>
<feature type="transmembrane region" description="Helical" evidence="2">
    <location>
        <begin position="71"/>
        <end position="92"/>
    </location>
</feature>
<keyword evidence="2" id="KW-0472">Membrane</keyword>
<evidence type="ECO:0000313" key="4">
    <source>
        <dbReference type="Proteomes" id="UP000305067"/>
    </source>
</evidence>
<dbReference type="AlphaFoldDB" id="A0A5C3QLK2"/>
<dbReference type="Proteomes" id="UP000305067">
    <property type="component" value="Unassembled WGS sequence"/>
</dbReference>
<evidence type="ECO:0000313" key="3">
    <source>
        <dbReference type="EMBL" id="TFL02040.1"/>
    </source>
</evidence>
<organism evidence="3 4">
    <name type="scientific">Pterulicium gracile</name>
    <dbReference type="NCBI Taxonomy" id="1884261"/>
    <lineage>
        <taxon>Eukaryota</taxon>
        <taxon>Fungi</taxon>
        <taxon>Dikarya</taxon>
        <taxon>Basidiomycota</taxon>
        <taxon>Agaricomycotina</taxon>
        <taxon>Agaricomycetes</taxon>
        <taxon>Agaricomycetidae</taxon>
        <taxon>Agaricales</taxon>
        <taxon>Pleurotineae</taxon>
        <taxon>Pterulaceae</taxon>
        <taxon>Pterulicium</taxon>
    </lineage>
</organism>
<dbReference type="OrthoDB" id="3260408at2759"/>
<evidence type="ECO:0000256" key="1">
    <source>
        <dbReference type="SAM" id="MobiDB-lite"/>
    </source>
</evidence>
<accession>A0A5C3QLK2</accession>
<keyword evidence="2" id="KW-0812">Transmembrane</keyword>
<keyword evidence="4" id="KW-1185">Reference proteome</keyword>
<feature type="compositionally biased region" description="Basic and acidic residues" evidence="1">
    <location>
        <begin position="502"/>
        <end position="518"/>
    </location>
</feature>
<evidence type="ECO:0000256" key="2">
    <source>
        <dbReference type="SAM" id="Phobius"/>
    </source>
</evidence>
<sequence length="850" mass="93677">MVATRRTPVTPTQATPASRTNSTQAVSRTRKPAAPLSNVPQKQVTPTSQELATTSGKQKGKRKKSKKNKGALKKLVELLTQIFFFFVVIYTIRVCPNDESLETPLCRALFYYRKNFLEPLLLPPLQALYHHPTVQPYVQRAQPHIATAVRVTTPIISRTNKEINEKVIPQWNARVVPQWNTRVVPQWNKRIIPLWQRHAVPQLRRLDPAKVYYHNQMARIQRTYDHQWAPQVAFVSKHAQEAATAAKPYVILAANKSHEAYQTSRPHIVRFLAWLKVQLDHGLSIIGYWRRIYVDPHLLQIWDKVTELSTGTTASAPVVNVTGAPAADGTTVPSPEKFDVEPEVQVAFEAPEVPSSFLVGADATATESTTSDTPTPSSSQVAEPIPTPEVAEEETLADILPEVNDEPIIPAEPAQVSATSVMAESLHDLPTSSFQVYETASAVPSGVIAASDPEIPAEASLESEEDEEEEDYLASFMAELGLDPEPAASPSDDANAGASTSEVKEETAEEKAEREAAKKAATAAKRASINAKHTDAENKLNDLIKAYIADAPSTLTRLREANSAKIVADAKVNDMVDELEKAGGKYLKGIETYLAELQKGSKRSKGNVDKRKVWEQVTTKVEDKFNEELKALRGSVHEMYVGFVNEEIELLRGQAAEVKSVAEKGQSAVGLDYVWLDDVTAGDWTRYHALIKSSEAFARDLQAIQDGTHASSPSTNPLVDILDDLDADVQDIALGFESALRRLRRTGDKELAAASERQNRRKNLKSPAVPLEEEEPQSPPSAPDAEEPIVSILPVEGEEEPAYLDDLPGIAFVGKDKEDVIAKLKNIKVESVIDLKEQPEETAEVRHLEL</sequence>
<evidence type="ECO:0008006" key="5">
    <source>
        <dbReference type="Google" id="ProtNLM"/>
    </source>
</evidence>
<gene>
    <name evidence="3" type="ORF">BDV98DRAFT_604010</name>
</gene>
<dbReference type="EMBL" id="ML178823">
    <property type="protein sequence ID" value="TFL02040.1"/>
    <property type="molecule type" value="Genomic_DNA"/>
</dbReference>
<keyword evidence="2" id="KW-1133">Transmembrane helix</keyword>
<proteinExistence type="predicted"/>
<feature type="compositionally biased region" description="Basic residues" evidence="1">
    <location>
        <begin position="58"/>
        <end position="67"/>
    </location>
</feature>
<feature type="region of interest" description="Disordered" evidence="1">
    <location>
        <begin position="751"/>
        <end position="789"/>
    </location>
</feature>
<protein>
    <recommendedName>
        <fullName evidence="5">Transcription factor hoxa13</fullName>
    </recommendedName>
</protein>
<reference evidence="3 4" key="1">
    <citation type="journal article" date="2019" name="Nat. Ecol. Evol.">
        <title>Megaphylogeny resolves global patterns of mushroom evolution.</title>
        <authorList>
            <person name="Varga T."/>
            <person name="Krizsan K."/>
            <person name="Foldi C."/>
            <person name="Dima B."/>
            <person name="Sanchez-Garcia M."/>
            <person name="Sanchez-Ramirez S."/>
            <person name="Szollosi G.J."/>
            <person name="Szarkandi J.G."/>
            <person name="Papp V."/>
            <person name="Albert L."/>
            <person name="Andreopoulos W."/>
            <person name="Angelini C."/>
            <person name="Antonin V."/>
            <person name="Barry K.W."/>
            <person name="Bougher N.L."/>
            <person name="Buchanan P."/>
            <person name="Buyck B."/>
            <person name="Bense V."/>
            <person name="Catcheside P."/>
            <person name="Chovatia M."/>
            <person name="Cooper J."/>
            <person name="Damon W."/>
            <person name="Desjardin D."/>
            <person name="Finy P."/>
            <person name="Geml J."/>
            <person name="Haridas S."/>
            <person name="Hughes K."/>
            <person name="Justo A."/>
            <person name="Karasinski D."/>
            <person name="Kautmanova I."/>
            <person name="Kiss B."/>
            <person name="Kocsube S."/>
            <person name="Kotiranta H."/>
            <person name="LaButti K.M."/>
            <person name="Lechner B.E."/>
            <person name="Liimatainen K."/>
            <person name="Lipzen A."/>
            <person name="Lukacs Z."/>
            <person name="Mihaltcheva S."/>
            <person name="Morgado L.N."/>
            <person name="Niskanen T."/>
            <person name="Noordeloos M.E."/>
            <person name="Ohm R.A."/>
            <person name="Ortiz-Santana B."/>
            <person name="Ovrebo C."/>
            <person name="Racz N."/>
            <person name="Riley R."/>
            <person name="Savchenko A."/>
            <person name="Shiryaev A."/>
            <person name="Soop K."/>
            <person name="Spirin V."/>
            <person name="Szebenyi C."/>
            <person name="Tomsovsky M."/>
            <person name="Tulloss R.E."/>
            <person name="Uehling J."/>
            <person name="Grigoriev I.V."/>
            <person name="Vagvolgyi C."/>
            <person name="Papp T."/>
            <person name="Martin F.M."/>
            <person name="Miettinen O."/>
            <person name="Hibbett D.S."/>
            <person name="Nagy L.G."/>
        </authorList>
    </citation>
    <scope>NUCLEOTIDE SEQUENCE [LARGE SCALE GENOMIC DNA]</scope>
    <source>
        <strain evidence="3 4">CBS 309.79</strain>
    </source>
</reference>